<dbReference type="GO" id="GO:0016192">
    <property type="term" value="P:vesicle-mediated transport"/>
    <property type="evidence" value="ECO:0007669"/>
    <property type="project" value="InterPro"/>
</dbReference>
<gene>
    <name evidence="2" type="ORF">METZ01_LOCUS359359</name>
</gene>
<feature type="coiled-coil region" evidence="1">
    <location>
        <begin position="13"/>
        <end position="110"/>
    </location>
</feature>
<dbReference type="SUPFAM" id="SSF47661">
    <property type="entry name" value="t-snare proteins"/>
    <property type="match status" value="1"/>
</dbReference>
<reference evidence="2" key="1">
    <citation type="submission" date="2018-05" db="EMBL/GenBank/DDBJ databases">
        <authorList>
            <person name="Lanie J.A."/>
            <person name="Ng W.-L."/>
            <person name="Kazmierczak K.M."/>
            <person name="Andrzejewski T.M."/>
            <person name="Davidsen T.M."/>
            <person name="Wayne K.J."/>
            <person name="Tettelin H."/>
            <person name="Glass J.I."/>
            <person name="Rusch D."/>
            <person name="Podicherti R."/>
            <person name="Tsui H.-C.T."/>
            <person name="Winkler M.E."/>
        </authorList>
    </citation>
    <scope>NUCLEOTIDE SEQUENCE</scope>
</reference>
<dbReference type="AlphaFoldDB" id="A0A382SAP5"/>
<dbReference type="InterPro" id="IPR010989">
    <property type="entry name" value="SNARE"/>
</dbReference>
<organism evidence="2">
    <name type="scientific">marine metagenome</name>
    <dbReference type="NCBI Taxonomy" id="408172"/>
    <lineage>
        <taxon>unclassified sequences</taxon>
        <taxon>metagenomes</taxon>
        <taxon>ecological metagenomes</taxon>
    </lineage>
</organism>
<dbReference type="Gene3D" id="1.10.287.1490">
    <property type="match status" value="1"/>
</dbReference>
<dbReference type="EMBL" id="UINC01127408">
    <property type="protein sequence ID" value="SVD06505.1"/>
    <property type="molecule type" value="Genomic_DNA"/>
</dbReference>
<feature type="non-terminal residue" evidence="2">
    <location>
        <position position="252"/>
    </location>
</feature>
<sequence length="252" mass="28486">MVFINSCSKEDEVNSLNELVDTLGNKIAQLNSEIDDYSNQITQLITENNSFSVQISGLNDQLTGLQNDIQNYIDEIQVLTESNELLQSENNTLTNQLTDLQDQLYDIQSQSAESGVYIFNQIDVTDPPFAGTLWDLPDLIDSSDYTIYSNSTYQGIETRLFYDNAIPDFIDYLAHIFKVNFGDGLSVDFEIYSEFSEQEAISIEQKYAPLMGQLGKELRKDIKSIEFLKGNSVASAQRSSDLLYANITFHID</sequence>
<proteinExistence type="predicted"/>
<keyword evidence="1" id="KW-0175">Coiled coil</keyword>
<dbReference type="GO" id="GO:0016020">
    <property type="term" value="C:membrane"/>
    <property type="evidence" value="ECO:0007669"/>
    <property type="project" value="InterPro"/>
</dbReference>
<evidence type="ECO:0000313" key="2">
    <source>
        <dbReference type="EMBL" id="SVD06505.1"/>
    </source>
</evidence>
<evidence type="ECO:0000256" key="1">
    <source>
        <dbReference type="SAM" id="Coils"/>
    </source>
</evidence>
<accession>A0A382SAP5</accession>
<name>A0A382SAP5_9ZZZZ</name>
<protein>
    <submittedName>
        <fullName evidence="2">Uncharacterized protein</fullName>
    </submittedName>
</protein>